<name>A0A2K3MJN4_TRIPR</name>
<accession>A0A2K3MJN4</accession>
<sequence length="232" mass="26232">MFSTSEDPTTYEEAAKLKIWREAMESEINAIESNDTWHLTTLPQGAKAKLMEDVYVMQPLGYQKGKGDQVYKLKKALWFKAGPQSMYFLGVEVNQSKQGIFIHQQKYAAEFLKRFGMEDCNKVCSPIVTGYCLAARYMERSIEMHVALVKRIMRYLKGTLKFGMLYKCKGNNDLTVKGWSDSDYAGDHDNRKKTLGYVFTLDGSAICCSSKKRPIVILSTTEAEFVSAASCA</sequence>
<dbReference type="EMBL" id="ASHM01064681">
    <property type="protein sequence ID" value="PNX91003.1"/>
    <property type="molecule type" value="Genomic_DNA"/>
</dbReference>
<dbReference type="PANTHER" id="PTHR11439:SF517">
    <property type="entry name" value="CYSTEINE-RICH RLK (RECEPTOR-LIKE PROTEIN KINASE) 8"/>
    <property type="match status" value="1"/>
</dbReference>
<dbReference type="AlphaFoldDB" id="A0A2K3MJN4"/>
<proteinExistence type="predicted"/>
<gene>
    <name evidence="1" type="ORF">L195_g047132</name>
</gene>
<evidence type="ECO:0000313" key="2">
    <source>
        <dbReference type="Proteomes" id="UP000236291"/>
    </source>
</evidence>
<evidence type="ECO:0000313" key="1">
    <source>
        <dbReference type="EMBL" id="PNX91003.1"/>
    </source>
</evidence>
<feature type="non-terminal residue" evidence="1">
    <location>
        <position position="232"/>
    </location>
</feature>
<dbReference type="CDD" id="cd09272">
    <property type="entry name" value="RNase_HI_RT_Ty1"/>
    <property type="match status" value="1"/>
</dbReference>
<organism evidence="1 2">
    <name type="scientific">Trifolium pratense</name>
    <name type="common">Red clover</name>
    <dbReference type="NCBI Taxonomy" id="57577"/>
    <lineage>
        <taxon>Eukaryota</taxon>
        <taxon>Viridiplantae</taxon>
        <taxon>Streptophyta</taxon>
        <taxon>Embryophyta</taxon>
        <taxon>Tracheophyta</taxon>
        <taxon>Spermatophyta</taxon>
        <taxon>Magnoliopsida</taxon>
        <taxon>eudicotyledons</taxon>
        <taxon>Gunneridae</taxon>
        <taxon>Pentapetalae</taxon>
        <taxon>rosids</taxon>
        <taxon>fabids</taxon>
        <taxon>Fabales</taxon>
        <taxon>Fabaceae</taxon>
        <taxon>Papilionoideae</taxon>
        <taxon>50 kb inversion clade</taxon>
        <taxon>NPAAA clade</taxon>
        <taxon>Hologalegina</taxon>
        <taxon>IRL clade</taxon>
        <taxon>Trifolieae</taxon>
        <taxon>Trifolium</taxon>
    </lineage>
</organism>
<dbReference type="Proteomes" id="UP000236291">
    <property type="component" value="Unassembled WGS sequence"/>
</dbReference>
<dbReference type="STRING" id="57577.A0A2K3MJN4"/>
<reference evidence="1 2" key="2">
    <citation type="journal article" date="2017" name="Front. Plant Sci.">
        <title>Gene Classification and Mining of Molecular Markers Useful in Red Clover (Trifolium pratense) Breeding.</title>
        <authorList>
            <person name="Istvanek J."/>
            <person name="Dluhosova J."/>
            <person name="Dluhos P."/>
            <person name="Patkova L."/>
            <person name="Nedelnik J."/>
            <person name="Repkova J."/>
        </authorList>
    </citation>
    <scope>NUCLEOTIDE SEQUENCE [LARGE SCALE GENOMIC DNA]</scope>
    <source>
        <strain evidence="2">cv. Tatra</strain>
        <tissue evidence="1">Young leaves</tissue>
    </source>
</reference>
<reference evidence="1 2" key="1">
    <citation type="journal article" date="2014" name="Am. J. Bot.">
        <title>Genome assembly and annotation for red clover (Trifolium pratense; Fabaceae).</title>
        <authorList>
            <person name="Istvanek J."/>
            <person name="Jaros M."/>
            <person name="Krenek A."/>
            <person name="Repkova J."/>
        </authorList>
    </citation>
    <scope>NUCLEOTIDE SEQUENCE [LARGE SCALE GENOMIC DNA]</scope>
    <source>
        <strain evidence="2">cv. Tatra</strain>
        <tissue evidence="1">Young leaves</tissue>
    </source>
</reference>
<dbReference type="PANTHER" id="PTHR11439">
    <property type="entry name" value="GAG-POL-RELATED RETROTRANSPOSON"/>
    <property type="match status" value="1"/>
</dbReference>
<protein>
    <submittedName>
        <fullName evidence="1">Copia-type polyprotein</fullName>
    </submittedName>
</protein>
<comment type="caution">
    <text evidence="1">The sequence shown here is derived from an EMBL/GenBank/DDBJ whole genome shotgun (WGS) entry which is preliminary data.</text>
</comment>